<dbReference type="AlphaFoldDB" id="A0ABD2MQP9"/>
<dbReference type="Gene3D" id="3.40.50.720">
    <property type="entry name" value="NAD(P)-binding Rossmann-like Domain"/>
    <property type="match status" value="1"/>
</dbReference>
<evidence type="ECO:0000313" key="3">
    <source>
        <dbReference type="EMBL" id="KAL3268771.1"/>
    </source>
</evidence>
<comment type="caution">
    <text evidence="3">The sequence shown here is derived from an EMBL/GenBank/DDBJ whole genome shotgun (WGS) entry which is preliminary data.</text>
</comment>
<feature type="transmembrane region" description="Helical" evidence="2">
    <location>
        <begin position="20"/>
        <end position="43"/>
    </location>
</feature>
<proteinExistence type="predicted"/>
<dbReference type="PRINTS" id="PR00081">
    <property type="entry name" value="GDHRDH"/>
</dbReference>
<dbReference type="InterPro" id="IPR002347">
    <property type="entry name" value="SDR_fam"/>
</dbReference>
<dbReference type="CDD" id="cd05327">
    <property type="entry name" value="retinol-DH_like_SDR_c_like"/>
    <property type="match status" value="1"/>
</dbReference>
<evidence type="ECO:0000256" key="2">
    <source>
        <dbReference type="SAM" id="Phobius"/>
    </source>
</evidence>
<evidence type="ECO:0008006" key="5">
    <source>
        <dbReference type="Google" id="ProtNLM"/>
    </source>
</evidence>
<dbReference type="Pfam" id="PF00106">
    <property type="entry name" value="adh_short"/>
    <property type="match status" value="1"/>
</dbReference>
<dbReference type="Proteomes" id="UP001516400">
    <property type="component" value="Unassembled WGS sequence"/>
</dbReference>
<keyword evidence="2" id="KW-0472">Membrane</keyword>
<dbReference type="SUPFAM" id="SSF51735">
    <property type="entry name" value="NAD(P)-binding Rossmann-fold domains"/>
    <property type="match status" value="1"/>
</dbReference>
<evidence type="ECO:0000313" key="4">
    <source>
        <dbReference type="Proteomes" id="UP001516400"/>
    </source>
</evidence>
<dbReference type="GO" id="GO:0016491">
    <property type="term" value="F:oxidoreductase activity"/>
    <property type="evidence" value="ECO:0007669"/>
    <property type="project" value="UniProtKB-KW"/>
</dbReference>
<organism evidence="3 4">
    <name type="scientific">Cryptolaemus montrouzieri</name>
    <dbReference type="NCBI Taxonomy" id="559131"/>
    <lineage>
        <taxon>Eukaryota</taxon>
        <taxon>Metazoa</taxon>
        <taxon>Ecdysozoa</taxon>
        <taxon>Arthropoda</taxon>
        <taxon>Hexapoda</taxon>
        <taxon>Insecta</taxon>
        <taxon>Pterygota</taxon>
        <taxon>Neoptera</taxon>
        <taxon>Endopterygota</taxon>
        <taxon>Coleoptera</taxon>
        <taxon>Polyphaga</taxon>
        <taxon>Cucujiformia</taxon>
        <taxon>Coccinelloidea</taxon>
        <taxon>Coccinellidae</taxon>
        <taxon>Scymninae</taxon>
        <taxon>Scymnini</taxon>
        <taxon>Cryptolaemus</taxon>
    </lineage>
</organism>
<reference evidence="3 4" key="1">
    <citation type="journal article" date="2021" name="BMC Biol.">
        <title>Horizontally acquired antibacterial genes associated with adaptive radiation of ladybird beetles.</title>
        <authorList>
            <person name="Li H.S."/>
            <person name="Tang X.F."/>
            <person name="Huang Y.H."/>
            <person name="Xu Z.Y."/>
            <person name="Chen M.L."/>
            <person name="Du X.Y."/>
            <person name="Qiu B.Y."/>
            <person name="Chen P.T."/>
            <person name="Zhang W."/>
            <person name="Slipinski A."/>
            <person name="Escalona H.E."/>
            <person name="Waterhouse R.M."/>
            <person name="Zwick A."/>
            <person name="Pang H."/>
        </authorList>
    </citation>
    <scope>NUCLEOTIDE SEQUENCE [LARGE SCALE GENOMIC DNA]</scope>
    <source>
        <strain evidence="3">SYSU2018</strain>
    </source>
</reference>
<dbReference type="PANTHER" id="PTHR43157:SF66">
    <property type="entry name" value="WW DOMAIN-CONTAINING OXIDOREDUCTASE-LIKE PROTEIN"/>
    <property type="match status" value="1"/>
</dbReference>
<keyword evidence="2" id="KW-1133">Transmembrane helix</keyword>
<dbReference type="EMBL" id="JABFTP020000021">
    <property type="protein sequence ID" value="KAL3268771.1"/>
    <property type="molecule type" value="Genomic_DNA"/>
</dbReference>
<protein>
    <recommendedName>
        <fullName evidence="5">Retinol dehydrogenase 14</fullName>
    </recommendedName>
</protein>
<name>A0ABD2MQP9_9CUCU</name>
<accession>A0ABD2MQP9</accession>
<evidence type="ECO:0000256" key="1">
    <source>
        <dbReference type="ARBA" id="ARBA00023002"/>
    </source>
</evidence>
<dbReference type="PANTHER" id="PTHR43157">
    <property type="entry name" value="PHOSPHATIDYLINOSITOL-GLYCAN BIOSYNTHESIS CLASS F PROTEIN-RELATED"/>
    <property type="match status" value="1"/>
</dbReference>
<keyword evidence="2" id="KW-0812">Transmembrane</keyword>
<sequence>MYWLKRLQILGINIDIYDPIFQALIILGIIGFFVACTLLKFFAYLTCGYYRGPEDMEGKVVLITGANGGIGFETTKELARRGATVIMACRNVISANRAKDEIVRVTKNDKVSVKSLDLSSQKSIREFAEDINKTLTRLDVLIHNAGTAEWNYSKTEDGLETTMATNHFGPFLLTHLLIDLLKKSEPSRIVVVASELYRLASLNLDNLNPTGGIFPAYYYYVSKYANIVFTMELAKRLELTGVTANCLHPGLIDSGIWRNVAAPLSWGLRLIAWAFFKTPEQGCQTTVFCAVSEELEGVTGRYFLDCAERGLSSGCKDEDKAKKLWELSENFVGLRATDPKI</sequence>
<keyword evidence="1" id="KW-0560">Oxidoreductase</keyword>
<dbReference type="InterPro" id="IPR036291">
    <property type="entry name" value="NAD(P)-bd_dom_sf"/>
</dbReference>
<keyword evidence="4" id="KW-1185">Reference proteome</keyword>
<gene>
    <name evidence="3" type="ORF">HHI36_007871</name>
</gene>